<gene>
    <name evidence="2" type="ORF">ACFQ4A_11935</name>
</gene>
<evidence type="ECO:0000313" key="3">
    <source>
        <dbReference type="Proteomes" id="UP001597178"/>
    </source>
</evidence>
<keyword evidence="3" id="KW-1185">Reference proteome</keyword>
<keyword evidence="1" id="KW-1133">Transmembrane helix</keyword>
<dbReference type="Proteomes" id="UP001597178">
    <property type="component" value="Unassembled WGS sequence"/>
</dbReference>
<evidence type="ECO:0000256" key="1">
    <source>
        <dbReference type="SAM" id="Phobius"/>
    </source>
</evidence>
<feature type="transmembrane region" description="Helical" evidence="1">
    <location>
        <begin position="141"/>
        <end position="167"/>
    </location>
</feature>
<feature type="transmembrane region" description="Helical" evidence="1">
    <location>
        <begin position="243"/>
        <end position="265"/>
    </location>
</feature>
<feature type="transmembrane region" description="Helical" evidence="1">
    <location>
        <begin position="179"/>
        <end position="202"/>
    </location>
</feature>
<keyword evidence="1" id="KW-0812">Transmembrane</keyword>
<evidence type="ECO:0000313" key="2">
    <source>
        <dbReference type="EMBL" id="MFD1362366.1"/>
    </source>
</evidence>
<evidence type="ECO:0008006" key="4">
    <source>
        <dbReference type="Google" id="ProtNLM"/>
    </source>
</evidence>
<proteinExistence type="predicted"/>
<organism evidence="2 3">
    <name type="scientific">Lentibacillus salinarum</name>
    <dbReference type="NCBI Taxonomy" id="446820"/>
    <lineage>
        <taxon>Bacteria</taxon>
        <taxon>Bacillati</taxon>
        <taxon>Bacillota</taxon>
        <taxon>Bacilli</taxon>
        <taxon>Bacillales</taxon>
        <taxon>Bacillaceae</taxon>
        <taxon>Lentibacillus</taxon>
    </lineage>
</organism>
<reference evidence="3" key="1">
    <citation type="journal article" date="2019" name="Int. J. Syst. Evol. Microbiol.">
        <title>The Global Catalogue of Microorganisms (GCM) 10K type strain sequencing project: providing services to taxonomists for standard genome sequencing and annotation.</title>
        <authorList>
            <consortium name="The Broad Institute Genomics Platform"/>
            <consortium name="The Broad Institute Genome Sequencing Center for Infectious Disease"/>
            <person name="Wu L."/>
            <person name="Ma J."/>
        </authorList>
    </citation>
    <scope>NUCLEOTIDE SEQUENCE [LARGE SCALE GENOMIC DNA]</scope>
    <source>
        <strain evidence="3">CCUG 54822</strain>
    </source>
</reference>
<dbReference type="EMBL" id="JBHTNH010000025">
    <property type="protein sequence ID" value="MFD1362366.1"/>
    <property type="molecule type" value="Genomic_DNA"/>
</dbReference>
<feature type="transmembrane region" description="Helical" evidence="1">
    <location>
        <begin position="208"/>
        <end position="231"/>
    </location>
</feature>
<sequence>MLECPKCNTQQESGKFCGVCGSALEPATGDANEGTATAQEGSVSADGYQQAAADAHGSVQHQAQANQTADTIKNGLSQYWHYVLNLLRNPTMAFHTSSGHILNAVITLVIFALASSLSVYFLANAMASSMFGGMMESSVPFFSLTFQLLFIAVVFLALAFASALMMTKAAKNQDSAKTLLTQFGSLAVPFVALNVVAIVAGIAGSTVFTMLLLGVSYSLLLYFVPVLFVYEKANLVSNTGQKVYLSLSAALIMAVLTFLTSGMILSDMIDKIGRSLSFL</sequence>
<keyword evidence="1" id="KW-0472">Membrane</keyword>
<comment type="caution">
    <text evidence="2">The sequence shown here is derived from an EMBL/GenBank/DDBJ whole genome shotgun (WGS) entry which is preliminary data.</text>
</comment>
<accession>A0ABW3ZVI5</accession>
<name>A0ABW3ZVI5_9BACI</name>
<dbReference type="RefSeq" id="WP_382400839.1">
    <property type="nucleotide sequence ID" value="NZ_JBHTNH010000025.1"/>
</dbReference>
<protein>
    <recommendedName>
        <fullName evidence="4">Yip1 domain-containing protein</fullName>
    </recommendedName>
</protein>
<feature type="transmembrane region" description="Helical" evidence="1">
    <location>
        <begin position="101"/>
        <end position="121"/>
    </location>
</feature>